<organism evidence="6 7">
    <name type="scientific">Janthinobacterium kumbetense</name>
    <dbReference type="NCBI Taxonomy" id="2950280"/>
    <lineage>
        <taxon>Bacteria</taxon>
        <taxon>Pseudomonadati</taxon>
        <taxon>Pseudomonadota</taxon>
        <taxon>Betaproteobacteria</taxon>
        <taxon>Burkholderiales</taxon>
        <taxon>Oxalobacteraceae</taxon>
        <taxon>Janthinobacterium</taxon>
    </lineage>
</organism>
<dbReference type="Gene3D" id="1.25.40.10">
    <property type="entry name" value="Tetratricopeptide repeat domain"/>
    <property type="match status" value="2"/>
</dbReference>
<evidence type="ECO:0000313" key="6">
    <source>
        <dbReference type="EMBL" id="MCM2568564.1"/>
    </source>
</evidence>
<keyword evidence="2" id="KW-0067">ATP-binding</keyword>
<dbReference type="Gene3D" id="1.10.10.60">
    <property type="entry name" value="Homeodomain-like"/>
    <property type="match status" value="1"/>
</dbReference>
<proteinExistence type="predicted"/>
<dbReference type="Pfam" id="PF00158">
    <property type="entry name" value="Sigma54_activat"/>
    <property type="match status" value="1"/>
</dbReference>
<dbReference type="InterPro" id="IPR027417">
    <property type="entry name" value="P-loop_NTPase"/>
</dbReference>
<dbReference type="InterPro" id="IPR009057">
    <property type="entry name" value="Homeodomain-like_sf"/>
</dbReference>
<evidence type="ECO:0000256" key="4">
    <source>
        <dbReference type="ARBA" id="ARBA00023163"/>
    </source>
</evidence>
<keyword evidence="1" id="KW-0547">Nucleotide-binding</keyword>
<keyword evidence="4" id="KW-0804">Transcription</keyword>
<keyword evidence="3" id="KW-0805">Transcription regulation</keyword>
<evidence type="ECO:0000256" key="2">
    <source>
        <dbReference type="ARBA" id="ARBA00022840"/>
    </source>
</evidence>
<dbReference type="InterPro" id="IPR002197">
    <property type="entry name" value="HTH_Fis"/>
</dbReference>
<dbReference type="PROSITE" id="PS50045">
    <property type="entry name" value="SIGMA54_INTERACT_4"/>
    <property type="match status" value="1"/>
</dbReference>
<dbReference type="Gene3D" id="1.10.8.60">
    <property type="match status" value="1"/>
</dbReference>
<feature type="domain" description="Sigma-54 factor interaction" evidence="5">
    <location>
        <begin position="42"/>
        <end position="266"/>
    </location>
</feature>
<comment type="caution">
    <text evidence="6">The sequence shown here is derived from an EMBL/GenBank/DDBJ whole genome shotgun (WGS) entry which is preliminary data.</text>
</comment>
<dbReference type="RefSeq" id="WP_251351397.1">
    <property type="nucleotide sequence ID" value="NZ_JAMQGR010000011.1"/>
</dbReference>
<dbReference type="CDD" id="cd00009">
    <property type="entry name" value="AAA"/>
    <property type="match status" value="1"/>
</dbReference>
<dbReference type="SMART" id="SM00028">
    <property type="entry name" value="TPR"/>
    <property type="match status" value="3"/>
</dbReference>
<dbReference type="SMART" id="SM00382">
    <property type="entry name" value="AAA"/>
    <property type="match status" value="1"/>
</dbReference>
<evidence type="ECO:0000256" key="3">
    <source>
        <dbReference type="ARBA" id="ARBA00023015"/>
    </source>
</evidence>
<dbReference type="SUPFAM" id="SSF46689">
    <property type="entry name" value="Homeodomain-like"/>
    <property type="match status" value="1"/>
</dbReference>
<dbReference type="InterPro" id="IPR003593">
    <property type="entry name" value="AAA+_ATPase"/>
</dbReference>
<dbReference type="InterPro" id="IPR019734">
    <property type="entry name" value="TPR_rpt"/>
</dbReference>
<evidence type="ECO:0000259" key="5">
    <source>
        <dbReference type="PROSITE" id="PS50045"/>
    </source>
</evidence>
<reference evidence="6 7" key="1">
    <citation type="submission" date="2022-06" db="EMBL/GenBank/DDBJ databases">
        <title>Janthinobacterium kumbetensis sp. nov., isolated from spring water in Turkey.</title>
        <authorList>
            <person name="Inan Bektas K."/>
            <person name="Belduz A.A."/>
            <person name="Canakci S."/>
            <person name="Nalcaoglu A."/>
            <person name="Ceylan E."/>
            <person name="Kati H."/>
        </authorList>
    </citation>
    <scope>NUCLEOTIDE SEQUENCE [LARGE SCALE GENOMIC DNA]</scope>
    <source>
        <strain evidence="6 7">GK</strain>
    </source>
</reference>
<dbReference type="PANTHER" id="PTHR32071">
    <property type="entry name" value="TRANSCRIPTIONAL REGULATORY PROTEIN"/>
    <property type="match status" value="1"/>
</dbReference>
<accession>A0ABT0WYD7</accession>
<dbReference type="InterPro" id="IPR011990">
    <property type="entry name" value="TPR-like_helical_dom_sf"/>
</dbReference>
<keyword evidence="7" id="KW-1185">Reference proteome</keyword>
<evidence type="ECO:0000256" key="1">
    <source>
        <dbReference type="ARBA" id="ARBA00022741"/>
    </source>
</evidence>
<gene>
    <name evidence="6" type="ORF">NCG91_23390</name>
</gene>
<dbReference type="InterPro" id="IPR002078">
    <property type="entry name" value="Sigma_54_int"/>
</dbReference>
<evidence type="ECO:0000313" key="7">
    <source>
        <dbReference type="Proteomes" id="UP001202243"/>
    </source>
</evidence>
<dbReference type="Proteomes" id="UP001202243">
    <property type="component" value="Unassembled WGS sequence"/>
</dbReference>
<dbReference type="Pfam" id="PF02954">
    <property type="entry name" value="HTH_8"/>
    <property type="match status" value="1"/>
</dbReference>
<protein>
    <submittedName>
        <fullName evidence="6">Sigma 54-interacting transcriptional regulator</fullName>
    </submittedName>
</protein>
<sequence length="800" mass="86809">MSDRSMLQQHGRQPHYVLPGTGTIAPVQAPLHRASLGGGLNVIGSSPIFQRLLRMVDAVAPTRCTVLISGPTGSGKEIIAQLVHRQSGDPGAPFVDLNCGALPEHLIDAELFGHTKGAFTGALSSRAGFFAQAGQGTLFLDEIGELPLAVQSKLLRVLESRCFRPLGGGDTQPFNGRIVAATHCDLAAMVQAGRFREDLYYRLAVLKLDVPGLDQRRGDVAALAAHFAGQQKRPIRFTATAMERLGRHAWPGHIRELRNLVERLSILAESALIDAHSLEAFLSAGKPQDADHTLLAEALMRLDGDDKLAAAEQLLIDYAMRLADGNKTTAARHLGINRKVIERRVHGDEERSNFARVCLLEGRALIEAARFKEAIEVLRRGLTLLAADAHPCTARRLSCDLHRWLAISHRGISGWQSAEALACYQQALQEAAALGDEVEITALRFGIWSSQLMALDLVAARATAQDMLQRAQAIGDTDLLSQAHLALANTLFWLGDYRETLACLARGHLLCGAAAADTGGQGLDIAALSSTFEGLSCFQSGAFRRARAVMEHLALRGGADNPHPFHRAIALQGAAWLACMFEDWVRLASLAADLQTVASEYGYQFYLGVGQIFHACALATGNIHTQTEQRIADGYQQYMLCEGGMLFHSFQAWKRGELLLSAGQPSQARQLLHGAIELALEHGERAYLVELLDMHARTWIAVGDLDNAERELGSALSTAKALGAAAGSLLVATRLAQLLLQRGRRHEALDHLTRALRGVERDTAFPRFAQALQLQAVLAQTISMPCQPEDPQHELCAEPR</sequence>
<dbReference type="Pfam" id="PF25601">
    <property type="entry name" value="AAA_lid_14"/>
    <property type="match status" value="1"/>
</dbReference>
<dbReference type="SUPFAM" id="SSF48452">
    <property type="entry name" value="TPR-like"/>
    <property type="match status" value="2"/>
</dbReference>
<dbReference type="SUPFAM" id="SSF52540">
    <property type="entry name" value="P-loop containing nucleoside triphosphate hydrolases"/>
    <property type="match status" value="1"/>
</dbReference>
<name>A0ABT0WYD7_9BURK</name>
<dbReference type="EMBL" id="JAMQGR010000011">
    <property type="protein sequence ID" value="MCM2568564.1"/>
    <property type="molecule type" value="Genomic_DNA"/>
</dbReference>
<dbReference type="InterPro" id="IPR058031">
    <property type="entry name" value="AAA_lid_NorR"/>
</dbReference>
<dbReference type="Gene3D" id="3.40.50.300">
    <property type="entry name" value="P-loop containing nucleotide triphosphate hydrolases"/>
    <property type="match status" value="1"/>
</dbReference>